<reference evidence="2 3" key="1">
    <citation type="submission" date="2023-12" db="EMBL/GenBank/DDBJ databases">
        <title>Pseudomonas machongensis sp. nov., isolated from wilted pepper plants (Capsicum annuum).</title>
        <authorList>
            <person name="Qiu M."/>
            <person name="Li Y."/>
            <person name="Liu Q."/>
            <person name="Zhang X."/>
            <person name="Huang Y."/>
            <person name="Guo R."/>
            <person name="Hu M."/>
            <person name="Zhou J."/>
            <person name="Zhou X."/>
        </authorList>
    </citation>
    <scope>NUCLEOTIDE SEQUENCE [LARGE SCALE GENOMIC DNA]</scope>
    <source>
        <strain evidence="2 3">MH2</strain>
    </source>
</reference>
<dbReference type="Gene3D" id="3.40.50.300">
    <property type="entry name" value="P-loop containing nucleotide triphosphate hydrolases"/>
    <property type="match status" value="1"/>
</dbReference>
<evidence type="ECO:0000313" key="2">
    <source>
        <dbReference type="EMBL" id="MEA5670786.1"/>
    </source>
</evidence>
<dbReference type="PANTHER" id="PTHR43581:SF4">
    <property type="entry name" value="ATP_GTP PHOSPHATASE"/>
    <property type="match status" value="1"/>
</dbReference>
<comment type="caution">
    <text evidence="2">The sequence shown here is derived from an EMBL/GenBank/DDBJ whole genome shotgun (WGS) entry which is preliminary data.</text>
</comment>
<keyword evidence="3" id="KW-1185">Reference proteome</keyword>
<dbReference type="RefSeq" id="WP_323452703.1">
    <property type="nucleotide sequence ID" value="NZ_JAYFUI010000071.1"/>
</dbReference>
<name>A0ABU5VBQ2_9PSED</name>
<gene>
    <name evidence="2" type="ORF">VA602_05485</name>
</gene>
<dbReference type="PANTHER" id="PTHR43581">
    <property type="entry name" value="ATP/GTP PHOSPHATASE"/>
    <property type="match status" value="1"/>
</dbReference>
<sequence>MHYDERDLISEQHFTTLMSFAKTHKGIKPEDFPWLIILMLCEHQKHILHPPNMWGKLPLAQRLSSLNDKATLDSTFLSKYSNELLESLERSIMEHLGAHASKQEIQHLLNYAIDISIARLINIDYRHPKVVATFLNLVIPRLSPPMLVDMTPTTAEVSLAAIRNPYNCHMIKQPPSEHKSLIDLKFVSTTSTPTYVENSLLKNNTYDGAAYLVDFATQNENKSGNATSSTVSPGGLKYLLLNQKNGRLFVVAPHKAHNKNTSPTTILDFLQRQTHIDALIDFTSYSPDGKLAPYLLIIADTRALEVEQRERPTLHISVDMDNEQLSTLDPVERTTLAAIIFNLWEKRAVPGDETLPTQVRRIINSQFKEGYRDIAGLCRELIKDEPLKASKSQARQAGTAQKQPSLMIDAQPVFALLSARESPSCCYVIGNNGEGKSFLLRSVVDTLGREGRRAIGVTNAISDRFDFVKDQPDETFIYRGPRSSRSVISNVVRARLITQRVINIHSTEQRMAWLSAGLDELGLASRYYLARRGKTASTDSGSVIALHAAIAQGINADDYEIAMVRKERDDHTGSRPVIPFSHLSSGEQTLTTLLINIIEAAQAGDVIIIDEPEISLHTAWQQLLPALFSDLCSKMQIHFLVATHSPVLIANATWPTDHCFLAQAGELHSIPPDKRRSVETVLLDGFKTYTPHNREVHERCARLVADTIAQANQPASATEQPENTAIKQLQELQNLITTSERHFQGRHEDPQSKRSKESDLDLIEKAMAAIDLIGKAARP</sequence>
<accession>A0ABU5VBQ2</accession>
<dbReference type="Pfam" id="PF13304">
    <property type="entry name" value="AAA_21"/>
    <property type="match status" value="1"/>
</dbReference>
<dbReference type="SUPFAM" id="SSF52540">
    <property type="entry name" value="P-loop containing nucleoside triphosphate hydrolases"/>
    <property type="match status" value="1"/>
</dbReference>
<proteinExistence type="predicted"/>
<dbReference type="Proteomes" id="UP001302573">
    <property type="component" value="Unassembled WGS sequence"/>
</dbReference>
<dbReference type="InterPro" id="IPR051396">
    <property type="entry name" value="Bact_Antivir_Def_Nuclease"/>
</dbReference>
<dbReference type="InterPro" id="IPR027417">
    <property type="entry name" value="P-loop_NTPase"/>
</dbReference>
<evidence type="ECO:0000259" key="1">
    <source>
        <dbReference type="Pfam" id="PF13304"/>
    </source>
</evidence>
<dbReference type="InterPro" id="IPR003959">
    <property type="entry name" value="ATPase_AAA_core"/>
</dbReference>
<dbReference type="EMBL" id="JAYFUI010000071">
    <property type="protein sequence ID" value="MEA5670786.1"/>
    <property type="molecule type" value="Genomic_DNA"/>
</dbReference>
<feature type="domain" description="ATPase AAA-type core" evidence="1">
    <location>
        <begin position="555"/>
        <end position="650"/>
    </location>
</feature>
<protein>
    <submittedName>
        <fullName evidence="2">AAA family ATPase</fullName>
    </submittedName>
</protein>
<evidence type="ECO:0000313" key="3">
    <source>
        <dbReference type="Proteomes" id="UP001302573"/>
    </source>
</evidence>
<organism evidence="2 3">
    <name type="scientific">Pseudomonas machongensis</name>
    <dbReference type="NCBI Taxonomy" id="3110229"/>
    <lineage>
        <taxon>Bacteria</taxon>
        <taxon>Pseudomonadati</taxon>
        <taxon>Pseudomonadota</taxon>
        <taxon>Gammaproteobacteria</taxon>
        <taxon>Pseudomonadales</taxon>
        <taxon>Pseudomonadaceae</taxon>
        <taxon>Pseudomonas</taxon>
    </lineage>
</organism>